<organism evidence="1 2">
    <name type="scientific">Vibrio scophthalmi</name>
    <dbReference type="NCBI Taxonomy" id="45658"/>
    <lineage>
        <taxon>Bacteria</taxon>
        <taxon>Pseudomonadati</taxon>
        <taxon>Pseudomonadota</taxon>
        <taxon>Gammaproteobacteria</taxon>
        <taxon>Vibrionales</taxon>
        <taxon>Vibrionaceae</taxon>
        <taxon>Vibrio</taxon>
    </lineage>
</organism>
<evidence type="ECO:0000313" key="1">
    <source>
        <dbReference type="EMBL" id="ANU37527.1"/>
    </source>
</evidence>
<keyword evidence="2" id="KW-1185">Reference proteome</keyword>
<dbReference type="AlphaFoldDB" id="A0A1B1NKZ9"/>
<sequence>MIAHEQYQRIDDNTAKLTGLLNRDTVPALWKLLKAWQPQQTTLELNLSQLERVDSAGMVMLIHLLEHAKKRNCHIMLSFVPKQLSTLLALSNVEKYIAEHIKIN</sequence>
<reference evidence="1 2" key="1">
    <citation type="submission" date="2016-07" db="EMBL/GenBank/DDBJ databases">
        <title>Genome sequencing of Vibrio scophthalmi strain VS-05, an isolated from Paralichthys olivaceus.</title>
        <authorList>
            <person name="Han H.-J."/>
        </authorList>
    </citation>
    <scope>NUCLEOTIDE SEQUENCE [LARGE SCALE GENOMIC DNA]</scope>
    <source>
        <strain evidence="1 2">VS-05</strain>
    </source>
</reference>
<dbReference type="STRING" id="45658.VSVS12_00550"/>
<evidence type="ECO:0000313" key="2">
    <source>
        <dbReference type="Proteomes" id="UP000092528"/>
    </source>
</evidence>
<proteinExistence type="predicted"/>
<dbReference type="KEGG" id="vsc:VSVS12_00550"/>
<dbReference type="InterPro" id="IPR052746">
    <property type="entry name" value="MlaB_ABC_Transporter"/>
</dbReference>
<dbReference type="EMBL" id="CP016414">
    <property type="protein sequence ID" value="ANU37527.1"/>
    <property type="molecule type" value="Genomic_DNA"/>
</dbReference>
<dbReference type="InterPro" id="IPR002645">
    <property type="entry name" value="STAS_dom"/>
</dbReference>
<dbReference type="PATRIC" id="fig|45658.6.peg.523"/>
<dbReference type="Pfam" id="PF13466">
    <property type="entry name" value="STAS_2"/>
    <property type="match status" value="1"/>
</dbReference>
<accession>A0A1B1NKZ9</accession>
<dbReference type="PANTHER" id="PTHR35849">
    <property type="entry name" value="BLR2341 PROTEIN"/>
    <property type="match status" value="1"/>
</dbReference>
<dbReference type="SUPFAM" id="SSF52091">
    <property type="entry name" value="SpoIIaa-like"/>
    <property type="match status" value="1"/>
</dbReference>
<gene>
    <name evidence="1" type="ORF">VSVS05_02441</name>
</gene>
<dbReference type="Proteomes" id="UP000092528">
    <property type="component" value="Chromosome 1"/>
</dbReference>
<dbReference type="PANTHER" id="PTHR35849:SF1">
    <property type="entry name" value="INTERMEMBRANE PHOSPHOLIPID TRANSPORT SYSTEM BINDING PROTEIN MLAB"/>
    <property type="match status" value="1"/>
</dbReference>
<dbReference type="InterPro" id="IPR058548">
    <property type="entry name" value="MlaB-like_STAS"/>
</dbReference>
<dbReference type="InterPro" id="IPR036513">
    <property type="entry name" value="STAS_dom_sf"/>
</dbReference>
<name>A0A1B1NKZ9_9VIBR</name>
<dbReference type="GeneID" id="96872554"/>
<dbReference type="PROSITE" id="PS50801">
    <property type="entry name" value="STAS"/>
    <property type="match status" value="1"/>
</dbReference>
<dbReference type="CDD" id="cd07043">
    <property type="entry name" value="STAS_anti-anti-sigma_factors"/>
    <property type="match status" value="1"/>
</dbReference>
<dbReference type="RefSeq" id="WP_005593718.1">
    <property type="nucleotide sequence ID" value="NZ_CP016307.1"/>
</dbReference>
<dbReference type="Gene3D" id="3.30.750.24">
    <property type="entry name" value="STAS domain"/>
    <property type="match status" value="1"/>
</dbReference>
<protein>
    <submittedName>
        <fullName evidence="1">Uncharacterized protein</fullName>
    </submittedName>
</protein>